<reference evidence="2" key="1">
    <citation type="journal article" date="2015" name="Nature">
        <title>Complex archaea that bridge the gap between prokaryotes and eukaryotes.</title>
        <authorList>
            <person name="Spang A."/>
            <person name="Saw J.H."/>
            <person name="Jorgensen S.L."/>
            <person name="Zaremba-Niedzwiedzka K."/>
            <person name="Martijn J."/>
            <person name="Lind A.E."/>
            <person name="van Eijk R."/>
            <person name="Schleper C."/>
            <person name="Guy L."/>
            <person name="Ettema T.J."/>
        </authorList>
    </citation>
    <scope>NUCLEOTIDE SEQUENCE</scope>
</reference>
<organism evidence="2">
    <name type="scientific">marine sediment metagenome</name>
    <dbReference type="NCBI Taxonomy" id="412755"/>
    <lineage>
        <taxon>unclassified sequences</taxon>
        <taxon>metagenomes</taxon>
        <taxon>ecological metagenomes</taxon>
    </lineage>
</organism>
<proteinExistence type="predicted"/>
<feature type="transmembrane region" description="Helical" evidence="1">
    <location>
        <begin position="9"/>
        <end position="31"/>
    </location>
</feature>
<accession>A0A0F9QCM2</accession>
<keyword evidence="1" id="KW-1133">Transmembrane helix</keyword>
<gene>
    <name evidence="2" type="ORF">LCGC14_1111840</name>
</gene>
<evidence type="ECO:0000313" key="2">
    <source>
        <dbReference type="EMBL" id="KKN03033.1"/>
    </source>
</evidence>
<name>A0A0F9QCM2_9ZZZZ</name>
<comment type="caution">
    <text evidence="2">The sequence shown here is derived from an EMBL/GenBank/DDBJ whole genome shotgun (WGS) entry which is preliminary data.</text>
</comment>
<dbReference type="AlphaFoldDB" id="A0A0F9QCM2"/>
<dbReference type="EMBL" id="LAZR01005080">
    <property type="protein sequence ID" value="KKN03033.1"/>
    <property type="molecule type" value="Genomic_DNA"/>
</dbReference>
<keyword evidence="1" id="KW-0472">Membrane</keyword>
<protein>
    <submittedName>
        <fullName evidence="2">Uncharacterized protein</fullName>
    </submittedName>
</protein>
<feature type="transmembrane region" description="Helical" evidence="1">
    <location>
        <begin position="43"/>
        <end position="61"/>
    </location>
</feature>
<evidence type="ECO:0000256" key="1">
    <source>
        <dbReference type="SAM" id="Phobius"/>
    </source>
</evidence>
<keyword evidence="1" id="KW-0812">Transmembrane</keyword>
<sequence length="81" mass="8831">MDKSQALKWAYTFTLLLITMGWAVFLVFFVHRAITGVPGPLDVVGAAGVGVLLGALIAWNGNVNQFWFRKKEGSTPPAPDR</sequence>